<keyword evidence="7" id="KW-0175">Coiled coil</keyword>
<feature type="domain" description="HSF-type DNA-binding" evidence="9">
    <location>
        <begin position="20"/>
        <end position="117"/>
    </location>
</feature>
<evidence type="ECO:0000256" key="1">
    <source>
        <dbReference type="ARBA" id="ARBA00004123"/>
    </source>
</evidence>
<dbReference type="InParanoid" id="T0PU76"/>
<dbReference type="STRING" id="1156394.T0PU76"/>
<evidence type="ECO:0000256" key="8">
    <source>
        <dbReference type="SAM" id="MobiDB-lite"/>
    </source>
</evidence>
<dbReference type="GO" id="GO:0005634">
    <property type="term" value="C:nucleus"/>
    <property type="evidence" value="ECO:0007669"/>
    <property type="project" value="UniProtKB-SubCell"/>
</dbReference>
<reference evidence="10 11" key="1">
    <citation type="submission" date="2012-04" db="EMBL/GenBank/DDBJ databases">
        <title>The Genome Sequence of Saprolegnia declina VS20.</title>
        <authorList>
            <consortium name="The Broad Institute Genome Sequencing Platform"/>
            <person name="Russ C."/>
            <person name="Nusbaum C."/>
            <person name="Tyler B."/>
            <person name="van West P."/>
            <person name="Dieguez-Uribeondo J."/>
            <person name="de Bruijn I."/>
            <person name="Tripathy S."/>
            <person name="Jiang R."/>
            <person name="Young S.K."/>
            <person name="Zeng Q."/>
            <person name="Gargeya S."/>
            <person name="Fitzgerald M."/>
            <person name="Haas B."/>
            <person name="Abouelleil A."/>
            <person name="Alvarado L."/>
            <person name="Arachchi H.M."/>
            <person name="Berlin A."/>
            <person name="Chapman S.B."/>
            <person name="Goldberg J."/>
            <person name="Griggs A."/>
            <person name="Gujja S."/>
            <person name="Hansen M."/>
            <person name="Howarth C."/>
            <person name="Imamovic A."/>
            <person name="Larimer J."/>
            <person name="McCowen C."/>
            <person name="Montmayeur A."/>
            <person name="Murphy C."/>
            <person name="Neiman D."/>
            <person name="Pearson M."/>
            <person name="Priest M."/>
            <person name="Roberts A."/>
            <person name="Saif S."/>
            <person name="Shea T."/>
            <person name="Sisk P."/>
            <person name="Sykes S."/>
            <person name="Wortman J."/>
            <person name="Nusbaum C."/>
            <person name="Birren B."/>
        </authorList>
    </citation>
    <scope>NUCLEOTIDE SEQUENCE [LARGE SCALE GENOMIC DNA]</scope>
    <source>
        <strain evidence="10 11">VS20</strain>
    </source>
</reference>
<keyword evidence="3" id="KW-0238">DNA-binding</keyword>
<accession>T0PU76</accession>
<evidence type="ECO:0000256" key="2">
    <source>
        <dbReference type="ARBA" id="ARBA00023015"/>
    </source>
</evidence>
<dbReference type="InterPro" id="IPR036388">
    <property type="entry name" value="WH-like_DNA-bd_sf"/>
</dbReference>
<keyword evidence="4" id="KW-0804">Transcription</keyword>
<dbReference type="SUPFAM" id="SSF46785">
    <property type="entry name" value="Winged helix' DNA-binding domain"/>
    <property type="match status" value="1"/>
</dbReference>
<sequence length="246" mass="28077">MAFILPFAPFQAAAAMTSPIAAQFIQKAHALFCDAPTHIAQWAHEGTTLLIHDPHLFAHDVLPKYFKHNNFLSFVRQLNFYGFRKFKSKFATRLSWEFHHDLFLRDQPELLCQIKRKAHLELVEKENPVEDLRHEISVMQTQFDALTQQVKQLTSAVASLARAQSSEAPLPEAPTPVAPPAAPKKRKRVDDEEAGWAPLDIDGKSDSFSADEMDMVEDVLDALERPTVMPPWKPLTWMCIRRRRVA</sequence>
<proteinExistence type="inferred from homology"/>
<evidence type="ECO:0000259" key="9">
    <source>
        <dbReference type="SMART" id="SM00415"/>
    </source>
</evidence>
<evidence type="ECO:0000313" key="11">
    <source>
        <dbReference type="Proteomes" id="UP000030762"/>
    </source>
</evidence>
<comment type="subcellular location">
    <subcellularLocation>
        <location evidence="1">Nucleus</location>
    </subcellularLocation>
</comment>
<dbReference type="InterPro" id="IPR036390">
    <property type="entry name" value="WH_DNA-bd_sf"/>
</dbReference>
<dbReference type="Gene3D" id="1.10.10.10">
    <property type="entry name" value="Winged helix-like DNA-binding domain superfamily/Winged helix DNA-binding domain"/>
    <property type="match status" value="1"/>
</dbReference>
<dbReference type="FunFam" id="1.10.10.10:FF:000027">
    <property type="entry name" value="Heat shock transcription factor 1"/>
    <property type="match status" value="1"/>
</dbReference>
<dbReference type="GO" id="GO:0003700">
    <property type="term" value="F:DNA-binding transcription factor activity"/>
    <property type="evidence" value="ECO:0007669"/>
    <property type="project" value="InterPro"/>
</dbReference>
<dbReference type="OMA" id="THIAQWA"/>
<keyword evidence="5" id="KW-0539">Nucleus</keyword>
<dbReference type="GeneID" id="19953941"/>
<dbReference type="EMBL" id="JH767188">
    <property type="protein sequence ID" value="EQC29059.1"/>
    <property type="molecule type" value="Genomic_DNA"/>
</dbReference>
<name>T0PU76_SAPDV</name>
<evidence type="ECO:0000256" key="7">
    <source>
        <dbReference type="SAM" id="Coils"/>
    </source>
</evidence>
<dbReference type="PRINTS" id="PR00056">
    <property type="entry name" value="HSFDOMAIN"/>
</dbReference>
<protein>
    <recommendedName>
        <fullName evidence="9">HSF-type DNA-binding domain-containing protein</fullName>
    </recommendedName>
</protein>
<evidence type="ECO:0000256" key="5">
    <source>
        <dbReference type="ARBA" id="ARBA00023242"/>
    </source>
</evidence>
<feature type="coiled-coil region" evidence="7">
    <location>
        <begin position="129"/>
        <end position="163"/>
    </location>
</feature>
<dbReference type="Pfam" id="PF00447">
    <property type="entry name" value="HSF_DNA-bind"/>
    <property type="match status" value="1"/>
</dbReference>
<dbReference type="InterPro" id="IPR000232">
    <property type="entry name" value="HSF_DNA-bd"/>
</dbReference>
<dbReference type="VEuPathDB" id="FungiDB:SDRG_13214"/>
<feature type="compositionally biased region" description="Pro residues" evidence="8">
    <location>
        <begin position="171"/>
        <end position="182"/>
    </location>
</feature>
<evidence type="ECO:0000256" key="3">
    <source>
        <dbReference type="ARBA" id="ARBA00023125"/>
    </source>
</evidence>
<evidence type="ECO:0000256" key="4">
    <source>
        <dbReference type="ARBA" id="ARBA00023163"/>
    </source>
</evidence>
<dbReference type="OrthoDB" id="60033at2759"/>
<evidence type="ECO:0000313" key="10">
    <source>
        <dbReference type="EMBL" id="EQC29059.1"/>
    </source>
</evidence>
<dbReference type="AlphaFoldDB" id="T0PU76"/>
<keyword evidence="11" id="KW-1185">Reference proteome</keyword>
<dbReference type="eggNOG" id="KOG0627">
    <property type="taxonomic scope" value="Eukaryota"/>
</dbReference>
<dbReference type="Proteomes" id="UP000030762">
    <property type="component" value="Unassembled WGS sequence"/>
</dbReference>
<dbReference type="PANTHER" id="PTHR10015:SF206">
    <property type="entry name" value="HSF-TYPE DNA-BINDING DOMAIN-CONTAINING PROTEIN"/>
    <property type="match status" value="1"/>
</dbReference>
<comment type="similarity">
    <text evidence="6">Belongs to the HSF family.</text>
</comment>
<feature type="region of interest" description="Disordered" evidence="8">
    <location>
        <begin position="164"/>
        <end position="203"/>
    </location>
</feature>
<organism evidence="10 11">
    <name type="scientific">Saprolegnia diclina (strain VS20)</name>
    <dbReference type="NCBI Taxonomy" id="1156394"/>
    <lineage>
        <taxon>Eukaryota</taxon>
        <taxon>Sar</taxon>
        <taxon>Stramenopiles</taxon>
        <taxon>Oomycota</taxon>
        <taxon>Saprolegniomycetes</taxon>
        <taxon>Saprolegniales</taxon>
        <taxon>Saprolegniaceae</taxon>
        <taxon>Saprolegnia</taxon>
    </lineage>
</organism>
<dbReference type="RefSeq" id="XP_008617518.1">
    <property type="nucleotide sequence ID" value="XM_008619296.1"/>
</dbReference>
<dbReference type="PANTHER" id="PTHR10015">
    <property type="entry name" value="HEAT SHOCK TRANSCRIPTION FACTOR"/>
    <property type="match status" value="1"/>
</dbReference>
<gene>
    <name evidence="10" type="ORF">SDRG_13214</name>
</gene>
<keyword evidence="2" id="KW-0805">Transcription regulation</keyword>
<evidence type="ECO:0000256" key="6">
    <source>
        <dbReference type="RuleBase" id="RU004020"/>
    </source>
</evidence>
<dbReference type="GO" id="GO:0043565">
    <property type="term" value="F:sequence-specific DNA binding"/>
    <property type="evidence" value="ECO:0007669"/>
    <property type="project" value="InterPro"/>
</dbReference>
<dbReference type="SMART" id="SM00415">
    <property type="entry name" value="HSF"/>
    <property type="match status" value="1"/>
</dbReference>